<proteinExistence type="inferred from homology"/>
<keyword evidence="7" id="KW-0349">Heme</keyword>
<evidence type="ECO:0000256" key="5">
    <source>
        <dbReference type="ARBA" id="ARBA00023004"/>
    </source>
</evidence>
<organism evidence="8 9">
    <name type="scientific">Hericium alpestre</name>
    <dbReference type="NCBI Taxonomy" id="135208"/>
    <lineage>
        <taxon>Eukaryota</taxon>
        <taxon>Fungi</taxon>
        <taxon>Dikarya</taxon>
        <taxon>Basidiomycota</taxon>
        <taxon>Agaricomycotina</taxon>
        <taxon>Agaricomycetes</taxon>
        <taxon>Russulales</taxon>
        <taxon>Hericiaceae</taxon>
        <taxon>Hericium</taxon>
    </lineage>
</organism>
<evidence type="ECO:0000256" key="7">
    <source>
        <dbReference type="PIRSR" id="PIRSR602403-1"/>
    </source>
</evidence>
<dbReference type="GO" id="GO:0016705">
    <property type="term" value="F:oxidoreductase activity, acting on paired donors, with incorporation or reduction of molecular oxygen"/>
    <property type="evidence" value="ECO:0007669"/>
    <property type="project" value="InterPro"/>
</dbReference>
<dbReference type="Gene3D" id="1.10.630.10">
    <property type="entry name" value="Cytochrome P450"/>
    <property type="match status" value="1"/>
</dbReference>
<keyword evidence="9" id="KW-1185">Reference proteome</keyword>
<dbReference type="STRING" id="135208.A0A4Z0A9V0"/>
<keyword evidence="6" id="KW-0503">Monooxygenase</keyword>
<dbReference type="Proteomes" id="UP000298061">
    <property type="component" value="Unassembled WGS sequence"/>
</dbReference>
<dbReference type="PANTHER" id="PTHR46206:SF1">
    <property type="entry name" value="P450, PUTATIVE (EUROFUNG)-RELATED"/>
    <property type="match status" value="1"/>
</dbReference>
<evidence type="ECO:0000256" key="6">
    <source>
        <dbReference type="ARBA" id="ARBA00023033"/>
    </source>
</evidence>
<dbReference type="AlphaFoldDB" id="A0A4Z0A9V0"/>
<protein>
    <recommendedName>
        <fullName evidence="10">Cytochrome P450</fullName>
    </recommendedName>
</protein>
<dbReference type="PRINTS" id="PR00465">
    <property type="entry name" value="EP450IV"/>
</dbReference>
<dbReference type="OrthoDB" id="1844152at2759"/>
<keyword evidence="4" id="KW-0560">Oxidoreductase</keyword>
<keyword evidence="3 7" id="KW-0479">Metal-binding</keyword>
<evidence type="ECO:0000256" key="3">
    <source>
        <dbReference type="ARBA" id="ARBA00022723"/>
    </source>
</evidence>
<dbReference type="InterPro" id="IPR002403">
    <property type="entry name" value="Cyt_P450_E_grp-IV"/>
</dbReference>
<comment type="cofactor">
    <cofactor evidence="1 7">
        <name>heme</name>
        <dbReference type="ChEBI" id="CHEBI:30413"/>
    </cofactor>
</comment>
<dbReference type="GO" id="GO:0004497">
    <property type="term" value="F:monooxygenase activity"/>
    <property type="evidence" value="ECO:0007669"/>
    <property type="project" value="UniProtKB-KW"/>
</dbReference>
<evidence type="ECO:0008006" key="10">
    <source>
        <dbReference type="Google" id="ProtNLM"/>
    </source>
</evidence>
<gene>
    <name evidence="8" type="ORF">EWM64_g926</name>
</gene>
<comment type="caution">
    <text evidence="8">The sequence shown here is derived from an EMBL/GenBank/DDBJ whole genome shotgun (WGS) entry which is preliminary data.</text>
</comment>
<feature type="binding site" description="axial binding residue" evidence="7">
    <location>
        <position position="253"/>
    </location>
    <ligand>
        <name>heme</name>
        <dbReference type="ChEBI" id="CHEBI:30413"/>
    </ligand>
    <ligandPart>
        <name>Fe</name>
        <dbReference type="ChEBI" id="CHEBI:18248"/>
    </ligandPart>
</feature>
<evidence type="ECO:0000313" key="8">
    <source>
        <dbReference type="EMBL" id="TFY83081.1"/>
    </source>
</evidence>
<reference evidence="8 9" key="1">
    <citation type="submission" date="2019-02" db="EMBL/GenBank/DDBJ databases">
        <title>Genome sequencing of the rare red list fungi Hericium alpestre (H. flagellum).</title>
        <authorList>
            <person name="Buettner E."/>
            <person name="Kellner H."/>
        </authorList>
    </citation>
    <scope>NUCLEOTIDE SEQUENCE [LARGE SCALE GENOMIC DNA]</scope>
    <source>
        <strain evidence="8 9">DSM 108284</strain>
    </source>
</reference>
<dbReference type="GO" id="GO:0005506">
    <property type="term" value="F:iron ion binding"/>
    <property type="evidence" value="ECO:0007669"/>
    <property type="project" value="InterPro"/>
</dbReference>
<evidence type="ECO:0000256" key="1">
    <source>
        <dbReference type="ARBA" id="ARBA00001971"/>
    </source>
</evidence>
<dbReference type="Pfam" id="PF00067">
    <property type="entry name" value="p450"/>
    <property type="match status" value="1"/>
</dbReference>
<dbReference type="SUPFAM" id="SSF48264">
    <property type="entry name" value="Cytochrome P450"/>
    <property type="match status" value="1"/>
</dbReference>
<dbReference type="InterPro" id="IPR036396">
    <property type="entry name" value="Cyt_P450_sf"/>
</dbReference>
<keyword evidence="5 7" id="KW-0408">Iron</keyword>
<dbReference type="InterPro" id="IPR001128">
    <property type="entry name" value="Cyt_P450"/>
</dbReference>
<dbReference type="GO" id="GO:0020037">
    <property type="term" value="F:heme binding"/>
    <property type="evidence" value="ECO:0007669"/>
    <property type="project" value="InterPro"/>
</dbReference>
<evidence type="ECO:0000256" key="4">
    <source>
        <dbReference type="ARBA" id="ARBA00023002"/>
    </source>
</evidence>
<dbReference type="PANTHER" id="PTHR46206">
    <property type="entry name" value="CYTOCHROME P450"/>
    <property type="match status" value="1"/>
</dbReference>
<evidence type="ECO:0000313" key="9">
    <source>
        <dbReference type="Proteomes" id="UP000298061"/>
    </source>
</evidence>
<evidence type="ECO:0000256" key="2">
    <source>
        <dbReference type="ARBA" id="ARBA00010617"/>
    </source>
</evidence>
<sequence>MLVGPSKCRNEDYIRINVKFASRVVTLGHILSYVPVPFRPFVAHLIYPPSDKRHLYNHLKPMIDERRTSLDSGSDTTVESDDYLKWLVEATRNKPDDMDIVLRNMHMNFASIHTTGLICTHMFYSIACNQAWQTEIRDEARHAMKEHGWTKKALEEMVKADSFIKEVLRFHGVSSVALTRMAVKPFTFADSTTVPAGTMFCAASRAIHFDSAKWVQPEDFDPFRFCHAARTELNGMVTTSYDFLAWGHGRYACPGRFFASYELKAILAYALVNYEIFLQGGGACPKIHWFVAACMPDSSATLGFRRRPGGAT</sequence>
<dbReference type="CDD" id="cd11041">
    <property type="entry name" value="CYP503A1-like"/>
    <property type="match status" value="1"/>
</dbReference>
<accession>A0A4Z0A9V0</accession>
<dbReference type="EMBL" id="SFCI01000054">
    <property type="protein sequence ID" value="TFY83081.1"/>
    <property type="molecule type" value="Genomic_DNA"/>
</dbReference>
<comment type="similarity">
    <text evidence="2">Belongs to the cytochrome P450 family.</text>
</comment>
<name>A0A4Z0A9V0_9AGAM</name>